<keyword evidence="4" id="KW-0732">Signal</keyword>
<dbReference type="Pfam" id="PF00561">
    <property type="entry name" value="Abhydrolase_1"/>
    <property type="match status" value="1"/>
</dbReference>
<keyword evidence="2 6" id="KW-0378">Hydrolase</keyword>
<dbReference type="GO" id="GO:0006508">
    <property type="term" value="P:proteolysis"/>
    <property type="evidence" value="ECO:0007669"/>
    <property type="project" value="InterPro"/>
</dbReference>
<dbReference type="GO" id="GO:0016020">
    <property type="term" value="C:membrane"/>
    <property type="evidence" value="ECO:0007669"/>
    <property type="project" value="TreeGrafter"/>
</dbReference>
<dbReference type="EMBL" id="RKMG01000039">
    <property type="protein sequence ID" value="RPA56410.1"/>
    <property type="molecule type" value="Genomic_DNA"/>
</dbReference>
<evidence type="ECO:0000259" key="5">
    <source>
        <dbReference type="Pfam" id="PF00561"/>
    </source>
</evidence>
<name>A0A3N4GCV9_9LACT</name>
<dbReference type="InterPro" id="IPR002410">
    <property type="entry name" value="Peptidase_S33"/>
</dbReference>
<feature type="signal peptide" evidence="4">
    <location>
        <begin position="1"/>
        <end position="17"/>
    </location>
</feature>
<dbReference type="GO" id="GO:0004177">
    <property type="term" value="F:aminopeptidase activity"/>
    <property type="evidence" value="ECO:0007669"/>
    <property type="project" value="UniProtKB-EC"/>
</dbReference>
<dbReference type="InterPro" id="IPR000073">
    <property type="entry name" value="AB_hydrolase_1"/>
</dbReference>
<proteinExistence type="inferred from homology"/>
<comment type="similarity">
    <text evidence="1">Belongs to the peptidase S33 family.</text>
</comment>
<evidence type="ECO:0000256" key="2">
    <source>
        <dbReference type="ARBA" id="ARBA00022801"/>
    </source>
</evidence>
<feature type="domain" description="AB hydrolase-1" evidence="5">
    <location>
        <begin position="116"/>
        <end position="381"/>
    </location>
</feature>
<evidence type="ECO:0000256" key="1">
    <source>
        <dbReference type="ARBA" id="ARBA00010088"/>
    </source>
</evidence>
<dbReference type="PRINTS" id="PR00793">
    <property type="entry name" value="PROAMNOPTASE"/>
</dbReference>
<protein>
    <submittedName>
        <fullName evidence="6">Alpha/beta hydrolase</fullName>
    </submittedName>
</protein>
<keyword evidence="7" id="KW-1185">Reference proteome</keyword>
<feature type="compositionally biased region" description="Low complexity" evidence="3">
    <location>
        <begin position="27"/>
        <end position="43"/>
    </location>
</feature>
<comment type="caution">
    <text evidence="6">The sequence shown here is derived from an EMBL/GenBank/DDBJ whole genome shotgun (WGS) entry which is preliminary data.</text>
</comment>
<gene>
    <name evidence="6" type="ORF">EF384_08875</name>
</gene>
<evidence type="ECO:0000313" key="6">
    <source>
        <dbReference type="EMBL" id="RPA56410.1"/>
    </source>
</evidence>
<dbReference type="InterPro" id="IPR050266">
    <property type="entry name" value="AB_hydrolase_sf"/>
</dbReference>
<reference evidence="6 7" key="1">
    <citation type="submission" date="2018-11" db="EMBL/GenBank/DDBJ databases">
        <title>Aerococcus sp. SJQ22, whole genome shotgun sequence.</title>
        <authorList>
            <person name="Sun L."/>
            <person name="Gao X."/>
            <person name="Chen W."/>
            <person name="Huang K."/>
        </authorList>
    </citation>
    <scope>NUCLEOTIDE SEQUENCE [LARGE SCALE GENOMIC DNA]</scope>
    <source>
        <strain evidence="6 7">SJQ22</strain>
    </source>
</reference>
<dbReference type="InterPro" id="IPR029058">
    <property type="entry name" value="AB_hydrolase_fold"/>
</dbReference>
<sequence>MYLFGTALALLAGCGQATTANQKTEQANSVNSPTSSASSTAQVASTTTTLQSQTQTILAADDPALATFQAKTSDLPSVTTIDKGASGIQESHLLRLNDVAQYVYEVGQGEDLPVAIFLHGGPGFSYTNSADNMAGLVGDANILFWDQIGAGHTFSENPTLEPSMDNLITSLEDLVTYAKTRYGVDKVAIIGHSWGSALGATYARTHPDDVSVYIGVGQVVTSAEDEQVALAETKTRAEAAGRSDLVDQLSEIDAAYPNQENFIEVAYDAALLRSVQTELGYNAADFVQYLPLLFSGQATNLSASDQATLDRLLLNQRLYRQLLKSDFYAEGTSFEMPFYLISGANDIQVPASQARQLIEDIDAPDKAYYEIPDAGHTPMDDQATQFNQLIRTILKNNL</sequence>
<accession>A0A3N4GCV9</accession>
<dbReference type="Gene3D" id="3.40.50.1820">
    <property type="entry name" value="alpha/beta hydrolase"/>
    <property type="match status" value="1"/>
</dbReference>
<feature type="chain" id="PRO_5038503089" evidence="4">
    <location>
        <begin position="18"/>
        <end position="398"/>
    </location>
</feature>
<organism evidence="6 7">
    <name type="scientific">Aerococcus agrisoli</name>
    <dbReference type="NCBI Taxonomy" id="2487350"/>
    <lineage>
        <taxon>Bacteria</taxon>
        <taxon>Bacillati</taxon>
        <taxon>Bacillota</taxon>
        <taxon>Bacilli</taxon>
        <taxon>Lactobacillales</taxon>
        <taxon>Aerococcaceae</taxon>
        <taxon>Aerococcus</taxon>
    </lineage>
</organism>
<evidence type="ECO:0000256" key="4">
    <source>
        <dbReference type="SAM" id="SignalP"/>
    </source>
</evidence>
<dbReference type="PANTHER" id="PTHR43798">
    <property type="entry name" value="MONOACYLGLYCEROL LIPASE"/>
    <property type="match status" value="1"/>
</dbReference>
<evidence type="ECO:0000256" key="3">
    <source>
        <dbReference type="SAM" id="MobiDB-lite"/>
    </source>
</evidence>
<dbReference type="PANTHER" id="PTHR43798:SF33">
    <property type="entry name" value="HYDROLASE, PUTATIVE (AFU_ORTHOLOGUE AFUA_2G14860)-RELATED"/>
    <property type="match status" value="1"/>
</dbReference>
<feature type="region of interest" description="Disordered" evidence="3">
    <location>
        <begin position="24"/>
        <end position="43"/>
    </location>
</feature>
<evidence type="ECO:0000313" key="7">
    <source>
        <dbReference type="Proteomes" id="UP000273977"/>
    </source>
</evidence>
<dbReference type="OrthoDB" id="53505at2"/>
<dbReference type="SUPFAM" id="SSF53474">
    <property type="entry name" value="alpha/beta-Hydrolases"/>
    <property type="match status" value="1"/>
</dbReference>
<dbReference type="AlphaFoldDB" id="A0A3N4GCV9"/>
<dbReference type="Proteomes" id="UP000273977">
    <property type="component" value="Unassembled WGS sequence"/>
</dbReference>